<dbReference type="InterPro" id="IPR058345">
    <property type="entry name" value="DUF8032"/>
</dbReference>
<name>A0A1X2GWZ1_9FUNG</name>
<dbReference type="Pfam" id="PF26087">
    <property type="entry name" value="DUF8032"/>
    <property type="match status" value="2"/>
</dbReference>
<keyword evidence="4" id="KW-1185">Reference proteome</keyword>
<dbReference type="AlphaFoldDB" id="A0A1X2GWZ1"/>
<dbReference type="PANTHER" id="PTHR22949:SF0">
    <property type="entry name" value="RE27538P"/>
    <property type="match status" value="1"/>
</dbReference>
<evidence type="ECO:0000313" key="3">
    <source>
        <dbReference type="EMBL" id="ORX62128.1"/>
    </source>
</evidence>
<dbReference type="EMBL" id="MCGT01000002">
    <property type="protein sequence ID" value="ORX62128.1"/>
    <property type="molecule type" value="Genomic_DNA"/>
</dbReference>
<proteinExistence type="predicted"/>
<protein>
    <recommendedName>
        <fullName evidence="2">DUF8032 domain-containing protein</fullName>
    </recommendedName>
</protein>
<reference evidence="3 4" key="1">
    <citation type="submission" date="2016-07" db="EMBL/GenBank/DDBJ databases">
        <title>Pervasive Adenine N6-methylation of Active Genes in Fungi.</title>
        <authorList>
            <consortium name="DOE Joint Genome Institute"/>
            <person name="Mondo S.J."/>
            <person name="Dannebaum R.O."/>
            <person name="Kuo R.C."/>
            <person name="Labutti K."/>
            <person name="Haridas S."/>
            <person name="Kuo A."/>
            <person name="Salamov A."/>
            <person name="Ahrendt S.R."/>
            <person name="Lipzen A."/>
            <person name="Sullivan W."/>
            <person name="Andreopoulos W.B."/>
            <person name="Clum A."/>
            <person name="Lindquist E."/>
            <person name="Daum C."/>
            <person name="Ramamoorthy G.K."/>
            <person name="Gryganskyi A."/>
            <person name="Culley D."/>
            <person name="Magnuson J.K."/>
            <person name="James T.Y."/>
            <person name="O'Malley M.A."/>
            <person name="Stajich J.E."/>
            <person name="Spatafora J.W."/>
            <person name="Visel A."/>
            <person name="Grigoriev I.V."/>
        </authorList>
    </citation>
    <scope>NUCLEOTIDE SEQUENCE [LARGE SCALE GENOMIC DNA]</scope>
    <source>
        <strain evidence="3 4">NRRL 3301</strain>
    </source>
</reference>
<comment type="caution">
    <text evidence="3">The sequence shown here is derived from an EMBL/GenBank/DDBJ whole genome shotgun (WGS) entry which is preliminary data.</text>
</comment>
<evidence type="ECO:0000259" key="2">
    <source>
        <dbReference type="Pfam" id="PF26087"/>
    </source>
</evidence>
<evidence type="ECO:0000256" key="1">
    <source>
        <dbReference type="SAM" id="MobiDB-lite"/>
    </source>
</evidence>
<feature type="domain" description="DUF8032" evidence="2">
    <location>
        <begin position="150"/>
        <end position="242"/>
    </location>
</feature>
<dbReference type="PANTHER" id="PTHR22949">
    <property type="entry name" value="WHITE COLLAR 2 PROTEIN WC2"/>
    <property type="match status" value="1"/>
</dbReference>
<feature type="domain" description="DUF8032" evidence="2">
    <location>
        <begin position="329"/>
        <end position="427"/>
    </location>
</feature>
<dbReference type="OrthoDB" id="5599902at2759"/>
<dbReference type="Proteomes" id="UP000242146">
    <property type="component" value="Unassembled WGS sequence"/>
</dbReference>
<sequence>MPNTMLLQDFIDAPSKAEDILAGLSAEQLLRIEQAVHNVKKRKLDTPVTPPSPPSEPEDPTDTPSTKPLPIAQQAATNVVTTLLNNLHQSPSSSMAAAIATYLATAMSTAVANTLQQQQQLIKPASPPPPCIARPKLPSEAVATLKDGVEWVSFVYSHNRIMKKYTIRTDIDPIGLRDIEDKFKTDNCVYPRANLPRDQYKGNRWSYETECNVLGWRLAWLNKKEIGGKRGLIQRAVDCYRNLYPSMRSRRVARQAKLLNGTLRKRKYQDDEDADPLNQWVSSLTRCPSAASPIDATQKELHPADLSSNFTPYVTPTSLDTAIVKPANQPKTMAMEDLHTGTRCRVKINVASVSLDDIPLDFRLANAPYPRHARNQSLDIDKASSSRIIEETICNELAWKLAWLNPKVLVGHKLMLQRAVDLFRKKFMPSLQPRKTVVTPTNLALPTSPPELMMVDFDQPMAAASPTLSYLSGTTASLDFTDCLSLGDAATLQPEAFVSPMLYGGPSSSTPPSQHLSPINDWCSSASPRDSQFNCVMHDMLDAFTLPSAVLNNPDTSTDFSSPSLPSSTLEQQDLLVKMENIDGLSEVLLDSFF</sequence>
<gene>
    <name evidence="3" type="ORF">DM01DRAFT_1331589</name>
</gene>
<organism evidence="3 4">
    <name type="scientific">Hesseltinella vesiculosa</name>
    <dbReference type="NCBI Taxonomy" id="101127"/>
    <lineage>
        <taxon>Eukaryota</taxon>
        <taxon>Fungi</taxon>
        <taxon>Fungi incertae sedis</taxon>
        <taxon>Mucoromycota</taxon>
        <taxon>Mucoromycotina</taxon>
        <taxon>Mucoromycetes</taxon>
        <taxon>Mucorales</taxon>
        <taxon>Cunninghamellaceae</taxon>
        <taxon>Hesseltinella</taxon>
    </lineage>
</organism>
<evidence type="ECO:0000313" key="4">
    <source>
        <dbReference type="Proteomes" id="UP000242146"/>
    </source>
</evidence>
<accession>A0A1X2GWZ1</accession>
<feature type="region of interest" description="Disordered" evidence="1">
    <location>
        <begin position="41"/>
        <end position="69"/>
    </location>
</feature>
<dbReference type="STRING" id="101127.A0A1X2GWZ1"/>